<name>A0ACB6ZFM0_THEGA</name>
<reference evidence="1" key="2">
    <citation type="journal article" date="2020" name="Nat. Commun.">
        <title>Large-scale genome sequencing of mycorrhizal fungi provides insights into the early evolution of symbiotic traits.</title>
        <authorList>
            <person name="Miyauchi S."/>
            <person name="Kiss E."/>
            <person name="Kuo A."/>
            <person name="Drula E."/>
            <person name="Kohler A."/>
            <person name="Sanchez-Garcia M."/>
            <person name="Morin E."/>
            <person name="Andreopoulos B."/>
            <person name="Barry K.W."/>
            <person name="Bonito G."/>
            <person name="Buee M."/>
            <person name="Carver A."/>
            <person name="Chen C."/>
            <person name="Cichocki N."/>
            <person name="Clum A."/>
            <person name="Culley D."/>
            <person name="Crous P.W."/>
            <person name="Fauchery L."/>
            <person name="Girlanda M."/>
            <person name="Hayes R.D."/>
            <person name="Keri Z."/>
            <person name="LaButti K."/>
            <person name="Lipzen A."/>
            <person name="Lombard V."/>
            <person name="Magnuson J."/>
            <person name="Maillard F."/>
            <person name="Murat C."/>
            <person name="Nolan M."/>
            <person name="Ohm R.A."/>
            <person name="Pangilinan J."/>
            <person name="Pereira M.F."/>
            <person name="Perotto S."/>
            <person name="Peter M."/>
            <person name="Pfister S."/>
            <person name="Riley R."/>
            <person name="Sitrit Y."/>
            <person name="Stielow J.B."/>
            <person name="Szollosi G."/>
            <person name="Zifcakova L."/>
            <person name="Stursova M."/>
            <person name="Spatafora J.W."/>
            <person name="Tedersoo L."/>
            <person name="Vaario L.M."/>
            <person name="Yamada A."/>
            <person name="Yan M."/>
            <person name="Wang P."/>
            <person name="Xu J."/>
            <person name="Bruns T."/>
            <person name="Baldrian P."/>
            <person name="Vilgalys R."/>
            <person name="Dunand C."/>
            <person name="Henrissat B."/>
            <person name="Grigoriev I.V."/>
            <person name="Hibbett D."/>
            <person name="Nagy L.G."/>
            <person name="Martin F.M."/>
        </authorList>
    </citation>
    <scope>NUCLEOTIDE SEQUENCE</scope>
    <source>
        <strain evidence="1">P2</strain>
    </source>
</reference>
<keyword evidence="2" id="KW-1185">Reference proteome</keyword>
<gene>
    <name evidence="1" type="ORF">BDM02DRAFT_3115526</name>
</gene>
<sequence length="73" mass="7684">MAEPQPICPAVNAAMKQKRLSYQELADKLGQPEKAVVDLVTGSSPRIPGSTLQNVAEALGMKDSIPQDGKHGA</sequence>
<accession>A0ACB6ZFM0</accession>
<dbReference type="EMBL" id="MU118015">
    <property type="protein sequence ID" value="KAF9648352.1"/>
    <property type="molecule type" value="Genomic_DNA"/>
</dbReference>
<proteinExistence type="predicted"/>
<comment type="caution">
    <text evidence="1">The sequence shown here is derived from an EMBL/GenBank/DDBJ whole genome shotgun (WGS) entry which is preliminary data.</text>
</comment>
<dbReference type="Proteomes" id="UP000886501">
    <property type="component" value="Unassembled WGS sequence"/>
</dbReference>
<evidence type="ECO:0000313" key="2">
    <source>
        <dbReference type="Proteomes" id="UP000886501"/>
    </source>
</evidence>
<organism evidence="1 2">
    <name type="scientific">Thelephora ganbajun</name>
    <name type="common">Ganba fungus</name>
    <dbReference type="NCBI Taxonomy" id="370292"/>
    <lineage>
        <taxon>Eukaryota</taxon>
        <taxon>Fungi</taxon>
        <taxon>Dikarya</taxon>
        <taxon>Basidiomycota</taxon>
        <taxon>Agaricomycotina</taxon>
        <taxon>Agaricomycetes</taxon>
        <taxon>Thelephorales</taxon>
        <taxon>Thelephoraceae</taxon>
        <taxon>Thelephora</taxon>
    </lineage>
</organism>
<evidence type="ECO:0000313" key="1">
    <source>
        <dbReference type="EMBL" id="KAF9648352.1"/>
    </source>
</evidence>
<reference evidence="1" key="1">
    <citation type="submission" date="2019-10" db="EMBL/GenBank/DDBJ databases">
        <authorList>
            <consortium name="DOE Joint Genome Institute"/>
            <person name="Kuo A."/>
            <person name="Miyauchi S."/>
            <person name="Kiss E."/>
            <person name="Drula E."/>
            <person name="Kohler A."/>
            <person name="Sanchez-Garcia M."/>
            <person name="Andreopoulos B."/>
            <person name="Barry K.W."/>
            <person name="Bonito G."/>
            <person name="Buee M."/>
            <person name="Carver A."/>
            <person name="Chen C."/>
            <person name="Cichocki N."/>
            <person name="Clum A."/>
            <person name="Culley D."/>
            <person name="Crous P.W."/>
            <person name="Fauchery L."/>
            <person name="Girlanda M."/>
            <person name="Hayes R."/>
            <person name="Keri Z."/>
            <person name="Labutti K."/>
            <person name="Lipzen A."/>
            <person name="Lombard V."/>
            <person name="Magnuson J."/>
            <person name="Maillard F."/>
            <person name="Morin E."/>
            <person name="Murat C."/>
            <person name="Nolan M."/>
            <person name="Ohm R."/>
            <person name="Pangilinan J."/>
            <person name="Pereira M."/>
            <person name="Perotto S."/>
            <person name="Peter M."/>
            <person name="Riley R."/>
            <person name="Sitrit Y."/>
            <person name="Stielow B."/>
            <person name="Szollosi G."/>
            <person name="Zifcakova L."/>
            <person name="Stursova M."/>
            <person name="Spatafora J.W."/>
            <person name="Tedersoo L."/>
            <person name="Vaario L.-M."/>
            <person name="Yamada A."/>
            <person name="Yan M."/>
            <person name="Wang P."/>
            <person name="Xu J."/>
            <person name="Bruns T."/>
            <person name="Baldrian P."/>
            <person name="Vilgalys R."/>
            <person name="Henrissat B."/>
            <person name="Grigoriev I.V."/>
            <person name="Hibbett D."/>
            <person name="Nagy L.G."/>
            <person name="Martin F.M."/>
        </authorList>
    </citation>
    <scope>NUCLEOTIDE SEQUENCE</scope>
    <source>
        <strain evidence="1">P2</strain>
    </source>
</reference>
<protein>
    <submittedName>
        <fullName evidence="1">Uncharacterized protein</fullName>
    </submittedName>
</protein>